<dbReference type="InterPro" id="IPR013785">
    <property type="entry name" value="Aldolase_TIM"/>
</dbReference>
<accession>A0A4R6PZP1</accession>
<comment type="caution">
    <text evidence="1">The sequence shown here is derived from an EMBL/GenBank/DDBJ whole genome shotgun (WGS) entry which is preliminary data.</text>
</comment>
<dbReference type="PANTHER" id="PTHR43524:SF1">
    <property type="entry name" value="RADICAL SAM SUPERFAMILY PROTEIN"/>
    <property type="match status" value="1"/>
</dbReference>
<sequence>MSYVGNEIKKLGLMKAYDFLDKDPEANLPKLVDWFDDYVGDDVLPTQRELFRSIVTEKNSNWYRLLVSLWSDIDDEVRKTLFENLIINANALAAPKAKASREKYGCNIPWAISMGLGDDGSGECMTFDDWDNVIMQAKELGTFMFIFEGGEPLDFQEEIIALCNKHYDCEFMIFTEGTKITEEFADEMLRVKNLIVSVQVVGTGEDKKLIESAEILRRKKLPYAAFCFYDEKNQENFANEMYFDVMIENGVKLCLLFSSMEEDGDLVYEKIKEYRKTKPVVTINFCKDKDIIGGCVAGGKYFCSIDPKGNVEPCFFIHETDTNLKKSTLLEALQAPLFMKYHDEEVPCNAEM</sequence>
<dbReference type="EMBL" id="SNXO01000022">
    <property type="protein sequence ID" value="TDP54374.1"/>
    <property type="molecule type" value="Genomic_DNA"/>
</dbReference>
<reference evidence="1 2" key="1">
    <citation type="submission" date="2019-03" db="EMBL/GenBank/DDBJ databases">
        <title>Genomic Encyclopedia of Type Strains, Phase IV (KMG-IV): sequencing the most valuable type-strain genomes for metagenomic binning, comparative biology and taxonomic classification.</title>
        <authorList>
            <person name="Goeker M."/>
        </authorList>
    </citation>
    <scope>NUCLEOTIDE SEQUENCE [LARGE SCALE GENOMIC DNA]</scope>
    <source>
        <strain evidence="1 2">DSM 28287</strain>
    </source>
</reference>
<organism evidence="1 2">
    <name type="scientific">Aminicella lysinilytica</name>
    <dbReference type="NCBI Taxonomy" id="433323"/>
    <lineage>
        <taxon>Bacteria</taxon>
        <taxon>Bacillati</taxon>
        <taxon>Bacillota</taxon>
        <taxon>Clostridia</taxon>
        <taxon>Peptostreptococcales</taxon>
        <taxon>Anaerovoracaceae</taxon>
        <taxon>Aminicella</taxon>
    </lineage>
</organism>
<proteinExistence type="predicted"/>
<dbReference type="SUPFAM" id="SSF102114">
    <property type="entry name" value="Radical SAM enzymes"/>
    <property type="match status" value="1"/>
</dbReference>
<dbReference type="Gene3D" id="3.20.20.70">
    <property type="entry name" value="Aldolase class I"/>
    <property type="match status" value="1"/>
</dbReference>
<evidence type="ECO:0000313" key="2">
    <source>
        <dbReference type="Proteomes" id="UP000295500"/>
    </source>
</evidence>
<protein>
    <submittedName>
        <fullName evidence="1">Uncharacterized protein</fullName>
    </submittedName>
</protein>
<dbReference type="InterPro" id="IPR058240">
    <property type="entry name" value="rSAM_sf"/>
</dbReference>
<gene>
    <name evidence="1" type="ORF">EV211_12211</name>
</gene>
<dbReference type="PANTHER" id="PTHR43524">
    <property type="entry name" value="RADICAL SAM SUPERFAMILY PROTEIN"/>
    <property type="match status" value="1"/>
</dbReference>
<keyword evidence="2" id="KW-1185">Reference proteome</keyword>
<name>A0A4R6PZP1_9FIRM</name>
<dbReference type="Proteomes" id="UP000295500">
    <property type="component" value="Unassembled WGS sequence"/>
</dbReference>
<dbReference type="RefSeq" id="WP_133528668.1">
    <property type="nucleotide sequence ID" value="NZ_SNXO01000022.1"/>
</dbReference>
<dbReference type="OrthoDB" id="1777547at2"/>
<evidence type="ECO:0000313" key="1">
    <source>
        <dbReference type="EMBL" id="TDP54374.1"/>
    </source>
</evidence>
<dbReference type="AlphaFoldDB" id="A0A4R6PZP1"/>